<gene>
    <name evidence="2" type="ORF">VVAX_03523</name>
</gene>
<evidence type="ECO:0000256" key="1">
    <source>
        <dbReference type="SAM" id="Phobius"/>
    </source>
</evidence>
<dbReference type="AlphaFoldDB" id="A0A679JBB7"/>
<feature type="transmembrane region" description="Helical" evidence="1">
    <location>
        <begin position="104"/>
        <end position="124"/>
    </location>
</feature>
<accession>A0A679JBB7</accession>
<dbReference type="RefSeq" id="WP_339091101.1">
    <property type="nucleotide sequence ID" value="NZ_LR743507.1"/>
</dbReference>
<organism evidence="2">
    <name type="scientific">Variovorax paradoxus</name>
    <dbReference type="NCBI Taxonomy" id="34073"/>
    <lineage>
        <taxon>Bacteria</taxon>
        <taxon>Pseudomonadati</taxon>
        <taxon>Pseudomonadota</taxon>
        <taxon>Betaproteobacteria</taxon>
        <taxon>Burkholderiales</taxon>
        <taxon>Comamonadaceae</taxon>
        <taxon>Variovorax</taxon>
    </lineage>
</organism>
<dbReference type="EMBL" id="LR743507">
    <property type="protein sequence ID" value="CAA2105984.1"/>
    <property type="molecule type" value="Genomic_DNA"/>
</dbReference>
<feature type="transmembrane region" description="Helical" evidence="1">
    <location>
        <begin position="136"/>
        <end position="156"/>
    </location>
</feature>
<feature type="transmembrane region" description="Helical" evidence="1">
    <location>
        <begin position="74"/>
        <end position="97"/>
    </location>
</feature>
<keyword evidence="1" id="KW-0812">Transmembrane</keyword>
<protein>
    <submittedName>
        <fullName evidence="2">Uncharacterized protein</fullName>
    </submittedName>
</protein>
<feature type="transmembrane region" description="Helical" evidence="1">
    <location>
        <begin position="35"/>
        <end position="54"/>
    </location>
</feature>
<name>A0A679JBB7_VARPD</name>
<evidence type="ECO:0000313" key="2">
    <source>
        <dbReference type="EMBL" id="CAA2105984.1"/>
    </source>
</evidence>
<keyword evidence="1" id="KW-0472">Membrane</keyword>
<keyword evidence="1" id="KW-1133">Transmembrane helix</keyword>
<reference evidence="2" key="1">
    <citation type="submission" date="2019-12" db="EMBL/GenBank/DDBJ databases">
        <authorList>
            <person name="Cremers G."/>
        </authorList>
    </citation>
    <scope>NUCLEOTIDE SEQUENCE</scope>
    <source>
        <strain evidence="2">Vvax</strain>
    </source>
</reference>
<proteinExistence type="predicted"/>
<sequence length="179" mass="19725">MSIQIDTPEKLAEWVKRAPSITLSPLARAQKEIRMYQAAAVIIVLLLVIEPQLYLYDVQESLIYRVAKLAPSPYMVTGLFTTGVLACLPHLCTLIAIPTKLGLYWPRIVAAGGCFLISVTWIYLANLAAPLDLGSLSGSYLVRSAVTVVIGMFYAYSVNSQQARERAEAHVKQEQEAAR</sequence>